<proteinExistence type="predicted"/>
<evidence type="ECO:0000313" key="2">
    <source>
        <dbReference type="Proteomes" id="UP000630353"/>
    </source>
</evidence>
<name>A0A919CN66_9PROT</name>
<accession>A0A919CN66</accession>
<dbReference type="RefSeq" id="WP_189987547.1">
    <property type="nucleotide sequence ID" value="NZ_BMZS01000002.1"/>
</dbReference>
<reference evidence="1" key="1">
    <citation type="journal article" date="2014" name="Int. J. Syst. Evol. Microbiol.">
        <title>Complete genome sequence of Corynebacterium casei LMG S-19264T (=DSM 44701T), isolated from a smear-ripened cheese.</title>
        <authorList>
            <consortium name="US DOE Joint Genome Institute (JGI-PGF)"/>
            <person name="Walter F."/>
            <person name="Albersmeier A."/>
            <person name="Kalinowski J."/>
            <person name="Ruckert C."/>
        </authorList>
    </citation>
    <scope>NUCLEOTIDE SEQUENCE</scope>
    <source>
        <strain evidence="1">KCTC 42651</strain>
    </source>
</reference>
<sequence>MKRTQEMKHMKKTIIHLGAHKTGTTLIQNWMAQNSATLSKNGIGVSRNIDLAGGDFEQFCFELSKPRNRTISIDAARTDIRRVRNNIGCPDSHIISKENILGEAGRLYINSDNTLFHLNKIFNYDNTMVIFYIRRIDEFIESHVLQQYAHGNEIPIEDVLESIGNRTWADVVESIERHFHGRFCLEFYERIKHGIAPFLKRFCGACNIEPDIVENTEIPTVEDQNRSISDTGITILKRIWTHTDVPNRPAVFKEIQKIHHTGVENRPTLLNAEQRNTILTRHKESHDFLVKNYANDDDFIINKYKI</sequence>
<dbReference type="Proteomes" id="UP000630353">
    <property type="component" value="Unassembled WGS sequence"/>
</dbReference>
<evidence type="ECO:0008006" key="3">
    <source>
        <dbReference type="Google" id="ProtNLM"/>
    </source>
</evidence>
<comment type="caution">
    <text evidence="1">The sequence shown here is derived from an EMBL/GenBank/DDBJ whole genome shotgun (WGS) entry which is preliminary data.</text>
</comment>
<dbReference type="SUPFAM" id="SSF52540">
    <property type="entry name" value="P-loop containing nucleoside triphosphate hydrolases"/>
    <property type="match status" value="1"/>
</dbReference>
<dbReference type="EMBL" id="BMZS01000002">
    <property type="protein sequence ID" value="GHD42208.1"/>
    <property type="molecule type" value="Genomic_DNA"/>
</dbReference>
<evidence type="ECO:0000313" key="1">
    <source>
        <dbReference type="EMBL" id="GHD42208.1"/>
    </source>
</evidence>
<protein>
    <recommendedName>
        <fullName evidence="3">Sulfotransferase domain-containing protein</fullName>
    </recommendedName>
</protein>
<dbReference type="InterPro" id="IPR027417">
    <property type="entry name" value="P-loop_NTPase"/>
</dbReference>
<gene>
    <name evidence="1" type="ORF">GCM10017083_06940</name>
</gene>
<dbReference type="AlphaFoldDB" id="A0A919CN66"/>
<reference evidence="1" key="2">
    <citation type="submission" date="2020-09" db="EMBL/GenBank/DDBJ databases">
        <authorList>
            <person name="Sun Q."/>
            <person name="Kim S."/>
        </authorList>
    </citation>
    <scope>NUCLEOTIDE SEQUENCE</scope>
    <source>
        <strain evidence="1">KCTC 42651</strain>
    </source>
</reference>
<keyword evidence="2" id="KW-1185">Reference proteome</keyword>
<dbReference type="Gene3D" id="3.40.50.300">
    <property type="entry name" value="P-loop containing nucleotide triphosphate hydrolases"/>
    <property type="match status" value="1"/>
</dbReference>
<organism evidence="1 2">
    <name type="scientific">Thalassobaculum fulvum</name>
    <dbReference type="NCBI Taxonomy" id="1633335"/>
    <lineage>
        <taxon>Bacteria</taxon>
        <taxon>Pseudomonadati</taxon>
        <taxon>Pseudomonadota</taxon>
        <taxon>Alphaproteobacteria</taxon>
        <taxon>Rhodospirillales</taxon>
        <taxon>Thalassobaculaceae</taxon>
        <taxon>Thalassobaculum</taxon>
    </lineage>
</organism>